<dbReference type="RefSeq" id="XP_010255977.2">
    <property type="nucleotide sequence ID" value="XM_010257675.2"/>
</dbReference>
<dbReference type="SUPFAM" id="SSF52058">
    <property type="entry name" value="L domain-like"/>
    <property type="match status" value="2"/>
</dbReference>
<dbReference type="InterPro" id="IPR024788">
    <property type="entry name" value="Malectin-like_Carb-bd_dom"/>
</dbReference>
<dbReference type="PANTHER" id="PTHR45631:SF3">
    <property type="entry name" value="OS05G0393100 PROTEIN"/>
    <property type="match status" value="1"/>
</dbReference>
<feature type="signal peptide" evidence="4">
    <location>
        <begin position="1"/>
        <end position="17"/>
    </location>
</feature>
<evidence type="ECO:0000259" key="5">
    <source>
        <dbReference type="Pfam" id="PF08263"/>
    </source>
</evidence>
<feature type="chain" id="PRO_5010554962" evidence="4">
    <location>
        <begin position="18"/>
        <end position="1047"/>
    </location>
</feature>
<dbReference type="InterPro" id="IPR001611">
    <property type="entry name" value="Leu-rich_rpt"/>
</dbReference>
<dbReference type="STRING" id="4432.A0A1U7ZV06"/>
<dbReference type="GeneID" id="104596489"/>
<dbReference type="Proteomes" id="UP000189703">
    <property type="component" value="Unplaced"/>
</dbReference>
<feature type="domain" description="Malectin-like" evidence="6">
    <location>
        <begin position="27"/>
        <end position="352"/>
    </location>
</feature>
<dbReference type="Pfam" id="PF12819">
    <property type="entry name" value="Malectin_like"/>
    <property type="match status" value="2"/>
</dbReference>
<evidence type="ECO:0000256" key="1">
    <source>
        <dbReference type="ARBA" id="ARBA00004167"/>
    </source>
</evidence>
<evidence type="ECO:0000256" key="2">
    <source>
        <dbReference type="ARBA" id="ARBA00022614"/>
    </source>
</evidence>
<dbReference type="Gene3D" id="2.60.120.430">
    <property type="entry name" value="Galactose-binding lectin"/>
    <property type="match status" value="2"/>
</dbReference>
<dbReference type="FunFam" id="3.80.10.10:FF:001357">
    <property type="entry name" value="Leucine-rich repeat protein kinase family protein"/>
    <property type="match status" value="2"/>
</dbReference>
<gene>
    <name evidence="8" type="primary">LOC104596489</name>
</gene>
<name>A0A1U7ZV06_NELNU</name>
<keyword evidence="2" id="KW-0433">Leucine-rich repeat</keyword>
<feature type="domain" description="Malectin-like" evidence="6">
    <location>
        <begin position="564"/>
        <end position="885"/>
    </location>
</feature>
<evidence type="ECO:0000256" key="3">
    <source>
        <dbReference type="ARBA" id="ARBA00022737"/>
    </source>
</evidence>
<dbReference type="OrthoDB" id="1394818at2759"/>
<dbReference type="PANTHER" id="PTHR45631">
    <property type="entry name" value="OS07G0107800 PROTEIN-RELATED"/>
    <property type="match status" value="1"/>
</dbReference>
<dbReference type="eggNOG" id="KOG0619">
    <property type="taxonomic scope" value="Eukaryota"/>
</dbReference>
<dbReference type="InterPro" id="IPR013101">
    <property type="entry name" value="LRR_PRU1-like"/>
</dbReference>
<dbReference type="Gene3D" id="3.80.10.10">
    <property type="entry name" value="Ribonuclease Inhibitor"/>
    <property type="match status" value="2"/>
</dbReference>
<reference evidence="8" key="1">
    <citation type="submission" date="2025-08" db="UniProtKB">
        <authorList>
            <consortium name="RefSeq"/>
        </authorList>
    </citation>
    <scope>IDENTIFICATION</scope>
</reference>
<feature type="domain" description="Leucine-rich repeat-containing N-terminal plant-type" evidence="5">
    <location>
        <begin position="362"/>
        <end position="398"/>
    </location>
</feature>
<dbReference type="GO" id="GO:0016020">
    <property type="term" value="C:membrane"/>
    <property type="evidence" value="ECO:0007669"/>
    <property type="project" value="UniProtKB-SubCell"/>
</dbReference>
<keyword evidence="4" id="KW-0732">Signal</keyword>
<dbReference type="Pfam" id="PF07723">
    <property type="entry name" value="LRR_2"/>
    <property type="match status" value="2"/>
</dbReference>
<evidence type="ECO:0000313" key="8">
    <source>
        <dbReference type="RefSeq" id="XP_010255977.2"/>
    </source>
</evidence>
<comment type="subcellular location">
    <subcellularLocation>
        <location evidence="1">Membrane</location>
        <topology evidence="1">Single-pass membrane protein</topology>
    </subcellularLocation>
</comment>
<keyword evidence="3" id="KW-0677">Repeat</keyword>
<evidence type="ECO:0000256" key="4">
    <source>
        <dbReference type="SAM" id="SignalP"/>
    </source>
</evidence>
<dbReference type="InterPro" id="IPR013210">
    <property type="entry name" value="LRR_N_plant-typ"/>
</dbReference>
<dbReference type="Pfam" id="PF08263">
    <property type="entry name" value="LRRNT_2"/>
    <property type="match status" value="2"/>
</dbReference>
<organism evidence="7 8">
    <name type="scientific">Nelumbo nucifera</name>
    <name type="common">Sacred lotus</name>
    <dbReference type="NCBI Taxonomy" id="4432"/>
    <lineage>
        <taxon>Eukaryota</taxon>
        <taxon>Viridiplantae</taxon>
        <taxon>Streptophyta</taxon>
        <taxon>Embryophyta</taxon>
        <taxon>Tracheophyta</taxon>
        <taxon>Spermatophyta</taxon>
        <taxon>Magnoliopsida</taxon>
        <taxon>Proteales</taxon>
        <taxon>Nelumbonaceae</taxon>
        <taxon>Nelumbo</taxon>
    </lineage>
</organism>
<sequence>MSFLYLFFCSLFIAVHSQPPPPTGFFIDCGANKSSVIDGLTWSPDSEYVFSGVPRSVIIPESPYFVKTLSTLRSFPLEGRTQRKFCYVLPVTRNVTYLVRTTYFYGGVNGRDSPPVFDQVVDGTFWSIVNTKEDYARGKWSYYEGVFAATGKTMSVCVATNTYTDSDPFLSALEVVYLDNSLYNSTDFKKHGLNLIARSSFGYRGPTIKFPDDKFDRYWEPFGEISPPFQSLRELSVSGIWNLPPSKVFNTKLTFDQGNHSELQWPPRSLPASNYYIALYFADDHNGSLGNPRILNVAINGIEYYSNLNVISTGVVVFATKWPLSGLTKITLAPSSGSVLGPVINAGENFDVLPLGRRTVTRDVVSLVEVKRSLLNPPLDWNGDPCFPQQYSWTGVICAEGNRNQTRVVALNLTSMSLQGSLSPKIANLTALTDIWLGNNSLSGPIPDLSQLKMLKTLHLEDNQFSGEIPTLLGDIAYLHELFIQNNNLTGEVPHSLLVKSGLNLKTFGNQHLQTQTIFFQIFLCHPLSCVLTFVVMPFLYPLFFCSLFIVVYSQPSHPKGYFIDCGATELSVIDGREWLPDTNYVSAGVPKSINIPDIVPTLSTVRSFPLDGNTRRKFCYVVPVYRSAKYLVRTIYFYGGVNGKDSPPVFDQIVDGTFWSVVNTTEDYARNMSSYYEGVFLAAGKTLSVCIASNTYTNSDPFISALEVVLLGNSLYNSTDFGKYGLALVARNNFGYGGPIIKFPDDQFDRYWEPFGDSNPTIQSIRNVSVSGFWNLPPSKVFDTELISDQGKPMKLHWPPGPLPNSSYYIALYFADNRDTSTGNSRVLNISINGIEFYRNLNVTQAGVVVFATHWPLSGLTEIKLTPVIGSDVSPLINAGEVFDLLLLGGRTVTRDVVALEKMKNSLENPPLDWNGDPCLPRQYSWTGVTCSEGTRIRVVALNLSSLGLQGSLSPNIAKLTALTDIWLGNNTLTGSIPDLSQLKRLKTLHLEDNVFSGEVSPSLGDIDSLRELFIQNNNLTGEVPNSLKVKPGLNLKTSGNHFIVP</sequence>
<keyword evidence="7" id="KW-1185">Reference proteome</keyword>
<feature type="domain" description="Leucine-rich repeat-containing N-terminal plant-type" evidence="5">
    <location>
        <begin position="896"/>
        <end position="933"/>
    </location>
</feature>
<dbReference type="InParanoid" id="A0A1U7ZV06"/>
<protein>
    <submittedName>
        <fullName evidence="8">Uncharacterized protein LOC104596489</fullName>
    </submittedName>
</protein>
<evidence type="ECO:0000313" key="7">
    <source>
        <dbReference type="Proteomes" id="UP000189703"/>
    </source>
</evidence>
<dbReference type="OMA" id="FINDVKW"/>
<dbReference type="Pfam" id="PF00560">
    <property type="entry name" value="LRR_1"/>
    <property type="match status" value="1"/>
</dbReference>
<dbReference type="KEGG" id="nnu:104596489"/>
<accession>A0A1U7ZV06</accession>
<proteinExistence type="predicted"/>
<dbReference type="InterPro" id="IPR032675">
    <property type="entry name" value="LRR_dom_sf"/>
</dbReference>
<dbReference type="AlphaFoldDB" id="A0A1U7ZV06"/>
<evidence type="ECO:0000259" key="6">
    <source>
        <dbReference type="Pfam" id="PF12819"/>
    </source>
</evidence>